<dbReference type="Pfam" id="PF06884">
    <property type="entry name" value="DUF1264"/>
    <property type="match status" value="1"/>
</dbReference>
<dbReference type="PANTHER" id="PTHR31360:SF0">
    <property type="entry name" value="OIL BODY-ASSOCIATED PROTEIN 1B"/>
    <property type="match status" value="1"/>
</dbReference>
<proteinExistence type="inferred from homology"/>
<reference evidence="3" key="1">
    <citation type="submission" date="2021-03" db="EMBL/GenBank/DDBJ databases">
        <authorList>
            <person name="Tagirdzhanova G."/>
        </authorList>
    </citation>
    <scope>NUCLEOTIDE SEQUENCE</scope>
</reference>
<organism evidence="3 4">
    <name type="scientific">Alectoria fallacina</name>
    <dbReference type="NCBI Taxonomy" id="1903189"/>
    <lineage>
        <taxon>Eukaryota</taxon>
        <taxon>Fungi</taxon>
        <taxon>Dikarya</taxon>
        <taxon>Ascomycota</taxon>
        <taxon>Pezizomycotina</taxon>
        <taxon>Lecanoromycetes</taxon>
        <taxon>OSLEUM clade</taxon>
        <taxon>Lecanoromycetidae</taxon>
        <taxon>Lecanorales</taxon>
        <taxon>Lecanorineae</taxon>
        <taxon>Parmeliaceae</taxon>
        <taxon>Alectoria</taxon>
    </lineage>
</organism>
<evidence type="ECO:0000256" key="2">
    <source>
        <dbReference type="SAM" id="MobiDB-lite"/>
    </source>
</evidence>
<feature type="region of interest" description="Disordered" evidence="2">
    <location>
        <begin position="282"/>
        <end position="313"/>
    </location>
</feature>
<protein>
    <recommendedName>
        <fullName evidence="5">DUF1264-domain-containing protein</fullName>
    </recommendedName>
</protein>
<evidence type="ECO:0000313" key="4">
    <source>
        <dbReference type="Proteomes" id="UP000664203"/>
    </source>
</evidence>
<evidence type="ECO:0008006" key="5">
    <source>
        <dbReference type="Google" id="ProtNLM"/>
    </source>
</evidence>
<dbReference type="AlphaFoldDB" id="A0A8H3F0A5"/>
<dbReference type="InterPro" id="IPR010686">
    <property type="entry name" value="OBAP-like"/>
</dbReference>
<dbReference type="EMBL" id="CAJPDR010000086">
    <property type="protein sequence ID" value="CAF9915942.1"/>
    <property type="molecule type" value="Genomic_DNA"/>
</dbReference>
<gene>
    <name evidence="3" type="ORF">ALECFALPRED_010390</name>
</gene>
<accession>A0A8H3F0A5</accession>
<dbReference type="PANTHER" id="PTHR31360">
    <property type="match status" value="1"/>
</dbReference>
<dbReference type="Proteomes" id="UP000664203">
    <property type="component" value="Unassembled WGS sequence"/>
</dbReference>
<evidence type="ECO:0000256" key="1">
    <source>
        <dbReference type="ARBA" id="ARBA00009740"/>
    </source>
</evidence>
<dbReference type="OrthoDB" id="1901244at2759"/>
<keyword evidence="4" id="KW-1185">Reference proteome</keyword>
<comment type="caution">
    <text evidence="3">The sequence shown here is derived from an EMBL/GenBank/DDBJ whole genome shotgun (WGS) entry which is preliminary data.</text>
</comment>
<comment type="similarity">
    <text evidence="1">Belongs to the OBAP family.</text>
</comment>
<evidence type="ECO:0000313" key="3">
    <source>
        <dbReference type="EMBL" id="CAF9915942.1"/>
    </source>
</evidence>
<sequence>MSATENVTNEAQGNPLTMKSQVLETGAAAGQSFGPVKAICAHLNAFHVYASDLRRYVRQCLIYDTTAPNARLIGVEYMISATLYKTLSQSERELWHSHVFEVKSGMLIMPGPEGLPTGIWEEAETKEMEDVVGLYGKTYHFWQVDRGDKLPLGGPELMMSFTGKGQQEGLSELIGERDSRFEISSKQKKEKRAYIEEPEVHEDADRVWKDSAVSNESKQQLAGGTSDEASLIEGNLAPQFLLRPNPLTLSRLPLLLLIRSPHFSRKGITSVIDVSSISPHSSIKLEVEPNKGPSGDRRSLTSNSKLDGEDDEL</sequence>
<name>A0A8H3F0A5_9LECA</name>
<feature type="compositionally biased region" description="Basic and acidic residues" evidence="2">
    <location>
        <begin position="283"/>
        <end position="299"/>
    </location>
</feature>